<proteinExistence type="predicted"/>
<dbReference type="RefSeq" id="WP_310019359.1">
    <property type="nucleotide sequence ID" value="NZ_JAVDUM010000006.1"/>
</dbReference>
<evidence type="ECO:0000256" key="1">
    <source>
        <dbReference type="SAM" id="Phobius"/>
    </source>
</evidence>
<comment type="caution">
    <text evidence="2">The sequence shown here is derived from an EMBL/GenBank/DDBJ whole genome shotgun (WGS) entry which is preliminary data.</text>
</comment>
<feature type="transmembrane region" description="Helical" evidence="1">
    <location>
        <begin position="21"/>
        <end position="41"/>
    </location>
</feature>
<accession>A0ABU1SDP5</accession>
<keyword evidence="1" id="KW-0812">Transmembrane</keyword>
<evidence type="ECO:0008006" key="4">
    <source>
        <dbReference type="Google" id="ProtNLM"/>
    </source>
</evidence>
<name>A0ABU1SDP5_9MICO</name>
<keyword evidence="3" id="KW-1185">Reference proteome</keyword>
<reference evidence="2 3" key="1">
    <citation type="submission" date="2023-07" db="EMBL/GenBank/DDBJ databases">
        <title>Sorghum-associated microbial communities from plants grown in Nebraska, USA.</title>
        <authorList>
            <person name="Schachtman D."/>
        </authorList>
    </citation>
    <scope>NUCLEOTIDE SEQUENCE [LARGE SCALE GENOMIC DNA]</scope>
    <source>
        <strain evidence="2 3">2980</strain>
    </source>
</reference>
<protein>
    <recommendedName>
        <fullName evidence="4">Secreted protein</fullName>
    </recommendedName>
</protein>
<gene>
    <name evidence="2" type="ORF">J2Y69_001606</name>
</gene>
<keyword evidence="1" id="KW-0472">Membrane</keyword>
<evidence type="ECO:0000313" key="2">
    <source>
        <dbReference type="EMBL" id="MDR6867007.1"/>
    </source>
</evidence>
<feature type="transmembrane region" description="Helical" evidence="1">
    <location>
        <begin position="134"/>
        <end position="158"/>
    </location>
</feature>
<dbReference type="PROSITE" id="PS51318">
    <property type="entry name" value="TAT"/>
    <property type="match status" value="1"/>
</dbReference>
<dbReference type="EMBL" id="JAVDUM010000006">
    <property type="protein sequence ID" value="MDR6867007.1"/>
    <property type="molecule type" value="Genomic_DNA"/>
</dbReference>
<organism evidence="2 3">
    <name type="scientific">Microbacterium resistens</name>
    <dbReference type="NCBI Taxonomy" id="156977"/>
    <lineage>
        <taxon>Bacteria</taxon>
        <taxon>Bacillati</taxon>
        <taxon>Actinomycetota</taxon>
        <taxon>Actinomycetes</taxon>
        <taxon>Micrococcales</taxon>
        <taxon>Microbacteriaceae</taxon>
        <taxon>Microbacterium</taxon>
    </lineage>
</organism>
<evidence type="ECO:0000313" key="3">
    <source>
        <dbReference type="Proteomes" id="UP001259347"/>
    </source>
</evidence>
<dbReference type="InterPro" id="IPR006311">
    <property type="entry name" value="TAT_signal"/>
</dbReference>
<keyword evidence="1" id="KW-1133">Transmembrane helix</keyword>
<sequence length="291" mass="29811">MNNEQTTAPKGIDRRSLVKGAAWSLPVIAAASALPMASASVNCPTPTQPWDIGITGGCMIDFWGAGRALPGFTVTAAGPKDANGCCLYTTPTSPLTITESAKGNWYIEIPDLGGLLYAAWTVAPAGGVILSAPFIAWAFAYATALVGALVIPATLAGYGPHINGPLWLAPASIGDFLNFSVTPQVVGSGFGRKLRVNVTFTLNRTLTLTNMPSCSETGWGYLGGITPPSPTDNDAWQALISIPLFGAAISSAAGTITPDLTLTATGNWADANNGNNVGTIGNQVLAANACD</sequence>
<dbReference type="Proteomes" id="UP001259347">
    <property type="component" value="Unassembled WGS sequence"/>
</dbReference>